<keyword evidence="4" id="KW-0949">S-adenosyl-L-methionine</keyword>
<evidence type="ECO:0000256" key="1">
    <source>
        <dbReference type="ARBA" id="ARBA00002334"/>
    </source>
</evidence>
<dbReference type="InterPro" id="IPR029063">
    <property type="entry name" value="SAM-dependent_MTases_sf"/>
</dbReference>
<accession>A0AAQ3P5B8</accession>
<sequence length="229" mass="24680">MKAIVPSSTRAGLCSHRISRCGGLSAWLKASPASRINGVFANHRIQCRHRRCPQLPVCVAQGRTASSLIMIGTGPATKAKLQVSSPVAAPKSVILKSPALAQYILDTSAYPKEHEQLKQLRETTVQKYGFKSVMNVAEDEAQFLSILLKIMKAEKTLEIGVFTGYSLLSTALALPPHGKIIAIDVDREAYETGLPFILKAGVEDKIDFIQAADALSALKDLVEVSVVLA</sequence>
<dbReference type="CDD" id="cd02440">
    <property type="entry name" value="AdoMet_MTases"/>
    <property type="match status" value="1"/>
</dbReference>
<evidence type="ECO:0000313" key="8">
    <source>
        <dbReference type="Proteomes" id="UP001374535"/>
    </source>
</evidence>
<dbReference type="InterPro" id="IPR050362">
    <property type="entry name" value="Cation-dep_OMT"/>
</dbReference>
<evidence type="ECO:0000256" key="5">
    <source>
        <dbReference type="ARBA" id="ARBA00022723"/>
    </source>
</evidence>
<evidence type="ECO:0000256" key="2">
    <source>
        <dbReference type="ARBA" id="ARBA00022603"/>
    </source>
</evidence>
<evidence type="ECO:0008006" key="9">
    <source>
        <dbReference type="Google" id="ProtNLM"/>
    </source>
</evidence>
<gene>
    <name evidence="7" type="ORF">V8G54_000299</name>
</gene>
<dbReference type="GO" id="GO:0008171">
    <property type="term" value="F:O-methyltransferase activity"/>
    <property type="evidence" value="ECO:0007669"/>
    <property type="project" value="InterPro"/>
</dbReference>
<keyword evidence="3" id="KW-0808">Transferase</keyword>
<protein>
    <recommendedName>
        <fullName evidence="9">Caffeoyl-CoA O-methyltransferase</fullName>
    </recommendedName>
</protein>
<evidence type="ECO:0000256" key="3">
    <source>
        <dbReference type="ARBA" id="ARBA00022679"/>
    </source>
</evidence>
<dbReference type="GO" id="GO:0046872">
    <property type="term" value="F:metal ion binding"/>
    <property type="evidence" value="ECO:0007669"/>
    <property type="project" value="UniProtKB-KW"/>
</dbReference>
<dbReference type="PANTHER" id="PTHR10509">
    <property type="entry name" value="O-METHYLTRANSFERASE-RELATED"/>
    <property type="match status" value="1"/>
</dbReference>
<dbReference type="AlphaFoldDB" id="A0AAQ3P5B8"/>
<dbReference type="InterPro" id="IPR002935">
    <property type="entry name" value="SAM_O-MeTrfase"/>
</dbReference>
<dbReference type="Proteomes" id="UP001374535">
    <property type="component" value="Chromosome 1"/>
</dbReference>
<dbReference type="Gene3D" id="3.40.50.150">
    <property type="entry name" value="Vaccinia Virus protein VP39"/>
    <property type="match status" value="1"/>
</dbReference>
<evidence type="ECO:0000256" key="4">
    <source>
        <dbReference type="ARBA" id="ARBA00022691"/>
    </source>
</evidence>
<dbReference type="GO" id="GO:0008757">
    <property type="term" value="F:S-adenosylmethionine-dependent methyltransferase activity"/>
    <property type="evidence" value="ECO:0007669"/>
    <property type="project" value="TreeGrafter"/>
</dbReference>
<dbReference type="PANTHER" id="PTHR10509:SF34">
    <property type="entry name" value="TAPETUM-SPECIFIC METHYLTRANSFERASE 1"/>
    <property type="match status" value="1"/>
</dbReference>
<dbReference type="GO" id="GO:0032259">
    <property type="term" value="P:methylation"/>
    <property type="evidence" value="ECO:0007669"/>
    <property type="project" value="UniProtKB-KW"/>
</dbReference>
<comment type="function">
    <text evidence="1">Methylates caffeoyl-CoA to feruloyl-CoA and 5-hydroxyferuloyl-CoA to sinapoyl-CoA. Plays a role in the synthesis of feruloylated polysaccharides. Involved in the reinforcement of the plant cell wall. Also involved in the responding to wounding or pathogen challenge by the increased formation of cell wall-bound ferulic acid polymers.</text>
</comment>
<organism evidence="7 8">
    <name type="scientific">Vigna mungo</name>
    <name type="common">Black gram</name>
    <name type="synonym">Phaseolus mungo</name>
    <dbReference type="NCBI Taxonomy" id="3915"/>
    <lineage>
        <taxon>Eukaryota</taxon>
        <taxon>Viridiplantae</taxon>
        <taxon>Streptophyta</taxon>
        <taxon>Embryophyta</taxon>
        <taxon>Tracheophyta</taxon>
        <taxon>Spermatophyta</taxon>
        <taxon>Magnoliopsida</taxon>
        <taxon>eudicotyledons</taxon>
        <taxon>Gunneridae</taxon>
        <taxon>Pentapetalae</taxon>
        <taxon>rosids</taxon>
        <taxon>fabids</taxon>
        <taxon>Fabales</taxon>
        <taxon>Fabaceae</taxon>
        <taxon>Papilionoideae</taxon>
        <taxon>50 kb inversion clade</taxon>
        <taxon>NPAAA clade</taxon>
        <taxon>indigoferoid/millettioid clade</taxon>
        <taxon>Phaseoleae</taxon>
        <taxon>Vigna</taxon>
    </lineage>
</organism>
<evidence type="ECO:0000256" key="6">
    <source>
        <dbReference type="ARBA" id="ARBA00023453"/>
    </source>
</evidence>
<name>A0AAQ3P5B8_VIGMU</name>
<dbReference type="PROSITE" id="PS51682">
    <property type="entry name" value="SAM_OMT_I"/>
    <property type="match status" value="1"/>
</dbReference>
<dbReference type="Pfam" id="PF01596">
    <property type="entry name" value="Methyltransf_3"/>
    <property type="match status" value="1"/>
</dbReference>
<comment type="similarity">
    <text evidence="6">Belongs to the class I-like SAM-binding methyltransferase superfamily. Cation-dependent O-methyltransferase family.</text>
</comment>
<keyword evidence="8" id="KW-1185">Reference proteome</keyword>
<evidence type="ECO:0000313" key="7">
    <source>
        <dbReference type="EMBL" id="WVZ21755.1"/>
    </source>
</evidence>
<dbReference type="EMBL" id="CP144700">
    <property type="protein sequence ID" value="WVZ21755.1"/>
    <property type="molecule type" value="Genomic_DNA"/>
</dbReference>
<dbReference type="SUPFAM" id="SSF53335">
    <property type="entry name" value="S-adenosyl-L-methionine-dependent methyltransferases"/>
    <property type="match status" value="1"/>
</dbReference>
<keyword evidence="5" id="KW-0479">Metal-binding</keyword>
<reference evidence="7 8" key="1">
    <citation type="journal article" date="2023" name="Life. Sci Alliance">
        <title>Evolutionary insights into 3D genome organization and epigenetic landscape of Vigna mungo.</title>
        <authorList>
            <person name="Junaid A."/>
            <person name="Singh B."/>
            <person name="Bhatia S."/>
        </authorList>
    </citation>
    <scope>NUCLEOTIDE SEQUENCE [LARGE SCALE GENOMIC DNA]</scope>
    <source>
        <strain evidence="7">Urdbean</strain>
    </source>
</reference>
<keyword evidence="2" id="KW-0489">Methyltransferase</keyword>
<proteinExistence type="inferred from homology"/>